<dbReference type="Gene3D" id="2.60.40.380">
    <property type="entry name" value="Purple acid phosphatase-like, N-terminal"/>
    <property type="match status" value="1"/>
</dbReference>
<evidence type="ECO:0000256" key="2">
    <source>
        <dbReference type="SAM" id="MobiDB-lite"/>
    </source>
</evidence>
<dbReference type="SUPFAM" id="SSF56300">
    <property type="entry name" value="Metallo-dependent phosphatases"/>
    <property type="match status" value="1"/>
</dbReference>
<dbReference type="Pfam" id="PF00149">
    <property type="entry name" value="Metallophos"/>
    <property type="match status" value="1"/>
</dbReference>
<accession>A0A6L5YQD0</accession>
<keyword evidence="3" id="KW-1133">Transmembrane helix</keyword>
<dbReference type="Gene3D" id="1.20.1270.90">
    <property type="entry name" value="AF1782-like"/>
    <property type="match status" value="1"/>
</dbReference>
<evidence type="ECO:0000256" key="3">
    <source>
        <dbReference type="SAM" id="Phobius"/>
    </source>
</evidence>
<dbReference type="InterPro" id="IPR029052">
    <property type="entry name" value="Metallo-depent_PP-like"/>
</dbReference>
<keyword evidence="1 4" id="KW-0732">Signal</keyword>
<proteinExistence type="predicted"/>
<dbReference type="GO" id="GO:0046872">
    <property type="term" value="F:metal ion binding"/>
    <property type="evidence" value="ECO:0007669"/>
    <property type="project" value="InterPro"/>
</dbReference>
<evidence type="ECO:0000259" key="5">
    <source>
        <dbReference type="Pfam" id="PF00149"/>
    </source>
</evidence>
<feature type="signal peptide" evidence="4">
    <location>
        <begin position="1"/>
        <end position="24"/>
    </location>
</feature>
<dbReference type="RefSeq" id="WP_154428991.1">
    <property type="nucleotide sequence ID" value="NZ_VUNI01000004.1"/>
</dbReference>
<organism evidence="6 7">
    <name type="scientific">Roseburia porci</name>
    <dbReference type="NCBI Taxonomy" id="2605790"/>
    <lineage>
        <taxon>Bacteria</taxon>
        <taxon>Bacillati</taxon>
        <taxon>Bacillota</taxon>
        <taxon>Clostridia</taxon>
        <taxon>Lachnospirales</taxon>
        <taxon>Lachnospiraceae</taxon>
        <taxon>Roseburia</taxon>
    </lineage>
</organism>
<dbReference type="Gene3D" id="3.60.21.10">
    <property type="match status" value="1"/>
</dbReference>
<evidence type="ECO:0000256" key="4">
    <source>
        <dbReference type="SAM" id="SignalP"/>
    </source>
</evidence>
<dbReference type="InterPro" id="IPR004843">
    <property type="entry name" value="Calcineurin-like_PHP"/>
</dbReference>
<dbReference type="InterPro" id="IPR008963">
    <property type="entry name" value="Purple_acid_Pase-like_N"/>
</dbReference>
<dbReference type="Proteomes" id="UP000474024">
    <property type="component" value="Unassembled WGS sequence"/>
</dbReference>
<protein>
    <submittedName>
        <fullName evidence="6">Metallophosphoesterase family protein</fullName>
    </submittedName>
</protein>
<keyword evidence="3" id="KW-0472">Membrane</keyword>
<dbReference type="EMBL" id="VUNI01000004">
    <property type="protein sequence ID" value="MST74149.1"/>
    <property type="molecule type" value="Genomic_DNA"/>
</dbReference>
<keyword evidence="3" id="KW-0812">Transmembrane</keyword>
<dbReference type="PANTHER" id="PTHR22953:SF153">
    <property type="entry name" value="PURPLE ACID PHOSPHATASE"/>
    <property type="match status" value="1"/>
</dbReference>
<dbReference type="GO" id="GO:0003993">
    <property type="term" value="F:acid phosphatase activity"/>
    <property type="evidence" value="ECO:0007669"/>
    <property type="project" value="InterPro"/>
</dbReference>
<name>A0A6L5YQD0_9FIRM</name>
<feature type="compositionally biased region" description="Basic and acidic residues" evidence="2">
    <location>
        <begin position="593"/>
        <end position="606"/>
    </location>
</feature>
<evidence type="ECO:0000313" key="7">
    <source>
        <dbReference type="Proteomes" id="UP000474024"/>
    </source>
</evidence>
<evidence type="ECO:0000256" key="1">
    <source>
        <dbReference type="ARBA" id="ARBA00022729"/>
    </source>
</evidence>
<feature type="domain" description="Calcineurin-like phosphoesterase" evidence="5">
    <location>
        <begin position="156"/>
        <end position="371"/>
    </location>
</feature>
<dbReference type="PANTHER" id="PTHR22953">
    <property type="entry name" value="ACID PHOSPHATASE RELATED"/>
    <property type="match status" value="1"/>
</dbReference>
<gene>
    <name evidence="6" type="ORF">FYJ75_03735</name>
</gene>
<reference evidence="6 7" key="1">
    <citation type="submission" date="2019-08" db="EMBL/GenBank/DDBJ databases">
        <title>In-depth cultivation of the pig gut microbiome towards novel bacterial diversity and tailored functional studies.</title>
        <authorList>
            <person name="Wylensek D."/>
            <person name="Hitch T.C.A."/>
            <person name="Clavel T."/>
        </authorList>
    </citation>
    <scope>NUCLEOTIDE SEQUENCE [LARGE SCALE GENOMIC DNA]</scope>
    <source>
        <strain evidence="6 7">MUC/MUC-530-WT-4D</strain>
    </source>
</reference>
<comment type="caution">
    <text evidence="6">The sequence shown here is derived from an EMBL/GenBank/DDBJ whole genome shotgun (WGS) entry which is preliminary data.</text>
</comment>
<keyword evidence="7" id="KW-1185">Reference proteome</keyword>
<feature type="compositionally biased region" description="Polar residues" evidence="2">
    <location>
        <begin position="618"/>
        <end position="642"/>
    </location>
</feature>
<dbReference type="SUPFAM" id="SSF49363">
    <property type="entry name" value="Purple acid phosphatase, N-terminal domain"/>
    <property type="match status" value="1"/>
</dbReference>
<sequence>MKKRNRIFTAFLAATLIIAPSALAFAGAAPDGSTDAAKAYGEAFTNWKTNNWENGLSTDWTQVSMTPGSDETSMDFAWYSKTNEETSLVYGQNSDLSDGKNVEITSVDTKQTDKNGTSYTSNKAVLTGLQPGTTYYYQVAGKPVHSFQTGTSDKFTFAFVGDPQIGSSNELKGSDTEEFYNAQSNAVASDSYNWSQTLNKIQQAGSDFVVSAGDQIQTTAKKAPGKSTTTSEIEYAGYLSPEALTALPVATTVGNHDADNANYQYHFNVPNLSNLGDNGTVGGDYYFTYGDVLFMMLNTQDTNSAEHIEFIQNTISKNSDCKWKVVTLHQDIYGSAEHSNEPEIVNLRYALTPTFEKYGVDVVLTGHDHAYSRSKFLKADSEVKEVTYNKKDFKAMLEKDVNYSGEGTIYTAPQNIKDDTTDSSEQAYLEYLNSIMDKDNITDDSTSYAINPSGILYLTAGSSSGSKYYDLVPRQQSYIANRWQEDVPTYSLINVTETSMTINTYRTNNDSKIDDTLTIVKTADRSELDAKVTAIQDEIANGTITEKDYTSDSWNALLDALKKAEDLNEKSTQAEINLALEKLSSARSGLQKKPSDSKKDITDDKTSVVGTADDSETTDTTGASGSAKTSDTSGKSDATAASTKKLATGTSVTSSSDAKITLKDTNGILPENVVFSSSKISDTSKIAQVRSLVTSKISGVTDVVLYELNLTDKTTELHQLDGTVQITMDLPFSLGNNETVKVYRVDNDNLIECTASVKDQKLVFETDHFSTFAFAKVTTAANGKTTSVQTGDNQNAAIWTIVCIAGMAVLGASIFSRRKNNKKRDY</sequence>
<feature type="region of interest" description="Disordered" evidence="2">
    <location>
        <begin position="585"/>
        <end position="648"/>
    </location>
</feature>
<feature type="chain" id="PRO_5038635796" evidence="4">
    <location>
        <begin position="25"/>
        <end position="826"/>
    </location>
</feature>
<dbReference type="AlphaFoldDB" id="A0A6L5YQD0"/>
<evidence type="ECO:0000313" key="6">
    <source>
        <dbReference type="EMBL" id="MST74149.1"/>
    </source>
</evidence>
<dbReference type="InterPro" id="IPR039331">
    <property type="entry name" value="PAPs-like"/>
</dbReference>
<feature type="transmembrane region" description="Helical" evidence="3">
    <location>
        <begin position="796"/>
        <end position="815"/>
    </location>
</feature>